<keyword evidence="4" id="KW-1185">Reference proteome</keyword>
<protein>
    <submittedName>
        <fullName evidence="3">Putative fatty acid desaturase</fullName>
    </submittedName>
</protein>
<dbReference type="PATRIC" id="fig|1172194.4.peg.1054"/>
<proteinExistence type="predicted"/>
<dbReference type="PANTHER" id="PTHR32100">
    <property type="entry name" value="OMEGA-6 FATTY ACID DESATURASE, CHLOROPLASTIC"/>
    <property type="match status" value="1"/>
</dbReference>
<reference evidence="3 4" key="1">
    <citation type="journal article" date="2012" name="J. Bacteriol.">
        <title>Genome Sequence of n-Alkane-Degrading Hydrocarboniphaga effusa Strain AP103T (ATCC BAA-332T).</title>
        <authorList>
            <person name="Chang H.K."/>
            <person name="Zylstra G.J."/>
            <person name="Chae J.C."/>
        </authorList>
    </citation>
    <scope>NUCLEOTIDE SEQUENCE [LARGE SCALE GENOMIC DNA]</scope>
    <source>
        <strain evidence="3 4">AP103</strain>
    </source>
</reference>
<evidence type="ECO:0000256" key="1">
    <source>
        <dbReference type="SAM" id="Phobius"/>
    </source>
</evidence>
<dbReference type="STRING" id="1172194.WQQ_10990"/>
<dbReference type="GO" id="GO:0006629">
    <property type="term" value="P:lipid metabolic process"/>
    <property type="evidence" value="ECO:0007669"/>
    <property type="project" value="InterPro"/>
</dbReference>
<dbReference type="InterPro" id="IPR005804">
    <property type="entry name" value="FA_desaturase_dom"/>
</dbReference>
<feature type="transmembrane region" description="Helical" evidence="1">
    <location>
        <begin position="218"/>
        <end position="244"/>
    </location>
</feature>
<keyword evidence="1" id="KW-1133">Transmembrane helix</keyword>
<dbReference type="RefSeq" id="WP_007184054.1">
    <property type="nucleotide sequence ID" value="NZ_AKGD01000001.1"/>
</dbReference>
<feature type="domain" description="Fatty acid desaturase" evidence="2">
    <location>
        <begin position="58"/>
        <end position="324"/>
    </location>
</feature>
<dbReference type="InterPro" id="IPR012171">
    <property type="entry name" value="Fatty_acid_desaturase"/>
</dbReference>
<dbReference type="Pfam" id="PF00487">
    <property type="entry name" value="FA_desaturase"/>
    <property type="match status" value="1"/>
</dbReference>
<comment type="caution">
    <text evidence="3">The sequence shown here is derived from an EMBL/GenBank/DDBJ whole genome shotgun (WGS) entry which is preliminary data.</text>
</comment>
<dbReference type="Proteomes" id="UP000003704">
    <property type="component" value="Unassembled WGS sequence"/>
</dbReference>
<feature type="transmembrane region" description="Helical" evidence="1">
    <location>
        <begin position="35"/>
        <end position="54"/>
    </location>
</feature>
<evidence type="ECO:0000313" key="3">
    <source>
        <dbReference type="EMBL" id="EIT70962.1"/>
    </source>
</evidence>
<organism evidence="3 4">
    <name type="scientific">Hydrocarboniphaga effusa AP103</name>
    <dbReference type="NCBI Taxonomy" id="1172194"/>
    <lineage>
        <taxon>Bacteria</taxon>
        <taxon>Pseudomonadati</taxon>
        <taxon>Pseudomonadota</taxon>
        <taxon>Gammaproteobacteria</taxon>
        <taxon>Nevskiales</taxon>
        <taxon>Nevskiaceae</taxon>
        <taxon>Hydrocarboniphaga</taxon>
    </lineage>
</organism>
<evidence type="ECO:0000313" key="4">
    <source>
        <dbReference type="Proteomes" id="UP000003704"/>
    </source>
</evidence>
<feature type="transmembrane region" description="Helical" evidence="1">
    <location>
        <begin position="189"/>
        <end position="212"/>
    </location>
</feature>
<keyword evidence="1" id="KW-0812">Transmembrane</keyword>
<accession>I7ZGX9</accession>
<keyword evidence="1" id="KW-0472">Membrane</keyword>
<name>I7ZGX9_9GAMM</name>
<feature type="transmembrane region" description="Helical" evidence="1">
    <location>
        <begin position="60"/>
        <end position="77"/>
    </location>
</feature>
<dbReference type="AlphaFoldDB" id="I7ZGX9"/>
<sequence>MTVSPATSAQETAIPHRKQIRGWLIPYSARSTPRAFWLSTFDLLLFSLLLWATIVAQPAWLKLVLAAVNGFVIGRLFVLGHDACHQSFTVHRRLNRWLGRVLMLPSLTTYSLWDVGHNVVHHGYTNLKDFDFVWQPKTLAEYQAMPRWRRVLERVYRSGWAPGLYYLVEMWWLRLYFPSRRQMPTRRRIFMLDSLLVSAAMLAWIVGLVIAARATQQSVAWLLVTGFVVPQLVWNSMIGFIVYVHHTHPDIVWYQDKLSWGRAQPFVSTTVHLRFDGWLDWGTLIHHINEHTAHHVDMTIPLYRLRKAQRVLEEKLPGHIVVQTFSWRWYFETARRCRLYDYALGRWIDYDGRPTGTPSLQQT</sequence>
<evidence type="ECO:0000259" key="2">
    <source>
        <dbReference type="Pfam" id="PF00487"/>
    </source>
</evidence>
<dbReference type="GO" id="GO:0016491">
    <property type="term" value="F:oxidoreductase activity"/>
    <property type="evidence" value="ECO:0007669"/>
    <property type="project" value="InterPro"/>
</dbReference>
<dbReference type="EMBL" id="AKGD01000001">
    <property type="protein sequence ID" value="EIT70962.1"/>
    <property type="molecule type" value="Genomic_DNA"/>
</dbReference>
<gene>
    <name evidence="3" type="ORF">WQQ_10990</name>
</gene>